<dbReference type="PANTHER" id="PTHR48081">
    <property type="entry name" value="AB HYDROLASE SUPERFAMILY PROTEIN C4A8.06C"/>
    <property type="match status" value="1"/>
</dbReference>
<gene>
    <name evidence="5" type="ORF">HZF05_16700</name>
</gene>
<dbReference type="PROSITE" id="PS01174">
    <property type="entry name" value="LIPASE_GDXG_SER"/>
    <property type="match status" value="1"/>
</dbReference>
<keyword evidence="2 5" id="KW-0378">Hydrolase</keyword>
<comment type="similarity">
    <text evidence="1">Belongs to the 'GDXG' lipolytic enzyme family.</text>
</comment>
<organism evidence="5 6">
    <name type="scientific">Sphingomonas chungangi</name>
    <dbReference type="NCBI Taxonomy" id="2683589"/>
    <lineage>
        <taxon>Bacteria</taxon>
        <taxon>Pseudomonadati</taxon>
        <taxon>Pseudomonadota</taxon>
        <taxon>Alphaproteobacteria</taxon>
        <taxon>Sphingomonadales</taxon>
        <taxon>Sphingomonadaceae</taxon>
        <taxon>Sphingomonas</taxon>
    </lineage>
</organism>
<dbReference type="InterPro" id="IPR050300">
    <property type="entry name" value="GDXG_lipolytic_enzyme"/>
</dbReference>
<dbReference type="AlphaFoldDB" id="A0A838LAJ3"/>
<dbReference type="SUPFAM" id="SSF53474">
    <property type="entry name" value="alpha/beta-Hydrolases"/>
    <property type="match status" value="1"/>
</dbReference>
<dbReference type="InterPro" id="IPR029058">
    <property type="entry name" value="AB_hydrolase_fold"/>
</dbReference>
<evidence type="ECO:0000256" key="1">
    <source>
        <dbReference type="ARBA" id="ARBA00010515"/>
    </source>
</evidence>
<evidence type="ECO:0000256" key="3">
    <source>
        <dbReference type="PROSITE-ProRule" id="PRU10038"/>
    </source>
</evidence>
<evidence type="ECO:0000313" key="5">
    <source>
        <dbReference type="EMBL" id="MBA2935725.1"/>
    </source>
</evidence>
<keyword evidence="6" id="KW-1185">Reference proteome</keyword>
<dbReference type="GO" id="GO:0016787">
    <property type="term" value="F:hydrolase activity"/>
    <property type="evidence" value="ECO:0007669"/>
    <property type="project" value="UniProtKB-KW"/>
</dbReference>
<proteinExistence type="inferred from homology"/>
<protein>
    <submittedName>
        <fullName evidence="5">Alpha/beta hydrolase</fullName>
    </submittedName>
</protein>
<evidence type="ECO:0000259" key="4">
    <source>
        <dbReference type="Pfam" id="PF07859"/>
    </source>
</evidence>
<name>A0A838LAJ3_9SPHN</name>
<dbReference type="PANTHER" id="PTHR48081:SF8">
    <property type="entry name" value="ALPHA_BETA HYDROLASE FOLD-3 DOMAIN-CONTAINING PROTEIN-RELATED"/>
    <property type="match status" value="1"/>
</dbReference>
<dbReference type="InterPro" id="IPR033140">
    <property type="entry name" value="Lipase_GDXG_put_SER_AS"/>
</dbReference>
<evidence type="ECO:0000313" key="6">
    <source>
        <dbReference type="Proteomes" id="UP000570166"/>
    </source>
</evidence>
<dbReference type="Proteomes" id="UP000570166">
    <property type="component" value="Unassembled WGS sequence"/>
</dbReference>
<dbReference type="Gene3D" id="3.40.50.1820">
    <property type="entry name" value="alpha/beta hydrolase"/>
    <property type="match status" value="1"/>
</dbReference>
<comment type="caution">
    <text evidence="5">The sequence shown here is derived from an EMBL/GenBank/DDBJ whole genome shotgun (WGS) entry which is preliminary data.</text>
</comment>
<dbReference type="Pfam" id="PF07859">
    <property type="entry name" value="Abhydrolase_3"/>
    <property type="match status" value="1"/>
</dbReference>
<feature type="domain" description="Alpha/beta hydrolase fold-3" evidence="4">
    <location>
        <begin position="118"/>
        <end position="321"/>
    </location>
</feature>
<feature type="active site" evidence="3">
    <location>
        <position position="196"/>
    </location>
</feature>
<reference evidence="5 6" key="1">
    <citation type="submission" date="2020-07" db="EMBL/GenBank/DDBJ databases">
        <authorList>
            <person name="Sun Q."/>
        </authorList>
    </citation>
    <scope>NUCLEOTIDE SEQUENCE [LARGE SCALE GENOMIC DNA]</scope>
    <source>
        <strain evidence="5 6">CGMCC 1.13654</strain>
    </source>
</reference>
<evidence type="ECO:0000256" key="2">
    <source>
        <dbReference type="ARBA" id="ARBA00022801"/>
    </source>
</evidence>
<dbReference type="InterPro" id="IPR013094">
    <property type="entry name" value="AB_hydrolase_3"/>
</dbReference>
<accession>A0A838LAJ3</accession>
<dbReference type="EMBL" id="JACEIB010000026">
    <property type="protein sequence ID" value="MBA2935725.1"/>
    <property type="molecule type" value="Genomic_DNA"/>
</dbReference>
<sequence length="350" mass="37083">MQHGNVIASNPIRASGFPLFARPVRERGIACEESPVTEPYVRPDVAAFLQYLASVPTPRIDQVDPIAARKMASAMSGVADLPIGPIAVKRDFVMPGPDGDIPLRLYDARETRAPGPVIVFFHGGGWVLGDLASYDSACAEIVRALDLPLISVGYRLAPEAPWPAAPDDCEAAARWIADAPAALGLQPTSLVLAGDSAGGTLTIVTAIALREKPAARPVVAQWAIYPAADMVAHYPSFKAFGSGYLLTEESMIWFNGHYRPDVTDWRGSPMVADLAGLPPALVTTASLDPIRDQGRAYVAALAQAGVPVSFREARGNIHGFLNMRRAIPSSAKDVADSLAALKSLLSEIAA</sequence>